<dbReference type="GO" id="GO:0008320">
    <property type="term" value="F:protein transmembrane transporter activity"/>
    <property type="evidence" value="ECO:0007669"/>
    <property type="project" value="InterPro"/>
</dbReference>
<evidence type="ECO:0000256" key="3">
    <source>
        <dbReference type="ARBA" id="ARBA00022475"/>
    </source>
</evidence>
<comment type="caution">
    <text evidence="10">The sequence shown here is derived from an EMBL/GenBank/DDBJ whole genome shotgun (WGS) entry which is preliminary data.</text>
</comment>
<evidence type="ECO:0000256" key="2">
    <source>
        <dbReference type="ARBA" id="ARBA00022448"/>
    </source>
</evidence>
<dbReference type="InterPro" id="IPR018448">
    <property type="entry name" value="TatB"/>
</dbReference>
<keyword evidence="2" id="KW-0813">Transport</keyword>
<feature type="compositionally biased region" description="Basic and acidic residues" evidence="9">
    <location>
        <begin position="84"/>
        <end position="93"/>
    </location>
</feature>
<protein>
    <submittedName>
        <fullName evidence="10">Sec-independent protein translocase protein TatB</fullName>
    </submittedName>
</protein>
<evidence type="ECO:0000313" key="11">
    <source>
        <dbReference type="Proteomes" id="UP001142610"/>
    </source>
</evidence>
<keyword evidence="11" id="KW-1185">Reference proteome</keyword>
<feature type="compositionally biased region" description="Acidic residues" evidence="9">
    <location>
        <begin position="109"/>
        <end position="135"/>
    </location>
</feature>
<organism evidence="10 11">
    <name type="scientific">Parvularcula maris</name>
    <dbReference type="NCBI Taxonomy" id="2965077"/>
    <lineage>
        <taxon>Bacteria</taxon>
        <taxon>Pseudomonadati</taxon>
        <taxon>Pseudomonadota</taxon>
        <taxon>Alphaproteobacteria</taxon>
        <taxon>Parvularculales</taxon>
        <taxon>Parvularculaceae</taxon>
        <taxon>Parvularcula</taxon>
    </lineage>
</organism>
<keyword evidence="8" id="KW-0472">Membrane</keyword>
<evidence type="ECO:0000256" key="1">
    <source>
        <dbReference type="ARBA" id="ARBA00004167"/>
    </source>
</evidence>
<dbReference type="Gene3D" id="1.20.5.3310">
    <property type="match status" value="1"/>
</dbReference>
<dbReference type="NCBIfam" id="TIGR01410">
    <property type="entry name" value="tatB"/>
    <property type="match status" value="1"/>
</dbReference>
<dbReference type="GO" id="GO:0043953">
    <property type="term" value="P:protein transport by the Tat complex"/>
    <property type="evidence" value="ECO:0007669"/>
    <property type="project" value="InterPro"/>
</dbReference>
<evidence type="ECO:0000256" key="9">
    <source>
        <dbReference type="SAM" id="MobiDB-lite"/>
    </source>
</evidence>
<evidence type="ECO:0000256" key="4">
    <source>
        <dbReference type="ARBA" id="ARBA00022692"/>
    </source>
</evidence>
<dbReference type="PRINTS" id="PR01506">
    <property type="entry name" value="TATBPROTEIN"/>
</dbReference>
<evidence type="ECO:0000313" key="10">
    <source>
        <dbReference type="EMBL" id="MCQ8184554.1"/>
    </source>
</evidence>
<reference evidence="10" key="1">
    <citation type="submission" date="2022-07" db="EMBL/GenBank/DDBJ databases">
        <title>Parvularcula maris sp. nov., an algicidal bacterium isolated from seawater.</title>
        <authorList>
            <person name="Li F."/>
        </authorList>
    </citation>
    <scope>NUCLEOTIDE SEQUENCE</scope>
    <source>
        <strain evidence="10">BGMRC 0090</strain>
    </source>
</reference>
<keyword evidence="6" id="KW-1133">Transmembrane helix</keyword>
<dbReference type="EMBL" id="JANIBC010000002">
    <property type="protein sequence ID" value="MCQ8184554.1"/>
    <property type="molecule type" value="Genomic_DNA"/>
</dbReference>
<dbReference type="GO" id="GO:0016020">
    <property type="term" value="C:membrane"/>
    <property type="evidence" value="ECO:0007669"/>
    <property type="project" value="InterPro"/>
</dbReference>
<proteinExistence type="predicted"/>
<evidence type="ECO:0000256" key="6">
    <source>
        <dbReference type="ARBA" id="ARBA00022989"/>
    </source>
</evidence>
<feature type="region of interest" description="Disordered" evidence="9">
    <location>
        <begin position="70"/>
        <end position="142"/>
    </location>
</feature>
<evidence type="ECO:0000256" key="7">
    <source>
        <dbReference type="ARBA" id="ARBA00023010"/>
    </source>
</evidence>
<accession>A0A9X2L7W1</accession>
<keyword evidence="5" id="KW-0653">Protein transport</keyword>
<dbReference type="Proteomes" id="UP001142610">
    <property type="component" value="Unassembled WGS sequence"/>
</dbReference>
<comment type="subcellular location">
    <subcellularLocation>
        <location evidence="1">Membrane</location>
        <topology evidence="1">Single-pass membrane protein</topology>
    </subcellularLocation>
</comment>
<dbReference type="RefSeq" id="WP_256618401.1">
    <property type="nucleotide sequence ID" value="NZ_JANIBC010000002.1"/>
</dbReference>
<name>A0A9X2L7W1_9PROT</name>
<evidence type="ECO:0000256" key="5">
    <source>
        <dbReference type="ARBA" id="ARBA00022927"/>
    </source>
</evidence>
<dbReference type="AlphaFoldDB" id="A0A9X2L7W1"/>
<keyword evidence="4" id="KW-0812">Transmembrane</keyword>
<evidence type="ECO:0000256" key="8">
    <source>
        <dbReference type="ARBA" id="ARBA00023136"/>
    </source>
</evidence>
<keyword evidence="3" id="KW-1003">Cell membrane</keyword>
<dbReference type="Pfam" id="PF02416">
    <property type="entry name" value="TatA_B_E"/>
    <property type="match status" value="1"/>
</dbReference>
<keyword evidence="7" id="KW-0811">Translocation</keyword>
<dbReference type="InterPro" id="IPR003369">
    <property type="entry name" value="TatA/B/E"/>
</dbReference>
<sequence length="142" mass="15488">MSLVPQLGLPELLVLAVLVLLVVGPKDLPKFLYGAGQMVGKARRLADEFRAGLSQMAREAEMEEMRQEIENLKKASPTEQIKSAMRDLEDDVRSATVPAAPSQAAPHTDEDELDHLHDDDEDDLTDPEASAEDGEEKASSHG</sequence>
<gene>
    <name evidence="10" type="primary">tatB</name>
    <name evidence="10" type="ORF">NOG11_04055</name>
</gene>